<dbReference type="GeneID" id="34613448"/>
<dbReference type="VEuPathDB" id="FungiDB:ASPZODRAFT_17210"/>
<name>A0A1L9SF22_9EURO</name>
<dbReference type="STRING" id="1073090.A0A1L9SF22"/>
<evidence type="ECO:0000313" key="3">
    <source>
        <dbReference type="Proteomes" id="UP000184188"/>
    </source>
</evidence>
<proteinExistence type="predicted"/>
<dbReference type="RefSeq" id="XP_022580279.1">
    <property type="nucleotide sequence ID" value="XM_022726984.1"/>
</dbReference>
<keyword evidence="1" id="KW-0472">Membrane</keyword>
<protein>
    <submittedName>
        <fullName evidence="2">Uncharacterized protein</fullName>
    </submittedName>
</protein>
<dbReference type="AlphaFoldDB" id="A0A1L9SF22"/>
<sequence length="145" mass="15463">MVSLAHPQSDSPVNVINDIPGMGTCQAKANNAFGPEGAFLCRSGFDFTLLFEQAILSIVPLPALFAAAVCRLVYLSQQRIKAVPGSKVSWKAAKQVCIGFTFAQPLLINRTASLMSEDTTDFEMSMAFLKVTISSSVVKGSEAAD</sequence>
<organism evidence="2 3">
    <name type="scientific">Penicilliopsis zonata CBS 506.65</name>
    <dbReference type="NCBI Taxonomy" id="1073090"/>
    <lineage>
        <taxon>Eukaryota</taxon>
        <taxon>Fungi</taxon>
        <taxon>Dikarya</taxon>
        <taxon>Ascomycota</taxon>
        <taxon>Pezizomycotina</taxon>
        <taxon>Eurotiomycetes</taxon>
        <taxon>Eurotiomycetidae</taxon>
        <taxon>Eurotiales</taxon>
        <taxon>Aspergillaceae</taxon>
        <taxon>Penicilliopsis</taxon>
    </lineage>
</organism>
<evidence type="ECO:0000256" key="1">
    <source>
        <dbReference type="SAM" id="Phobius"/>
    </source>
</evidence>
<keyword evidence="1" id="KW-0812">Transmembrane</keyword>
<dbReference type="EMBL" id="KV878344">
    <property type="protein sequence ID" value="OJJ45769.1"/>
    <property type="molecule type" value="Genomic_DNA"/>
</dbReference>
<feature type="transmembrane region" description="Helical" evidence="1">
    <location>
        <begin position="54"/>
        <end position="74"/>
    </location>
</feature>
<gene>
    <name evidence="2" type="ORF">ASPZODRAFT_17210</name>
</gene>
<dbReference type="Proteomes" id="UP000184188">
    <property type="component" value="Unassembled WGS sequence"/>
</dbReference>
<reference evidence="3" key="1">
    <citation type="journal article" date="2017" name="Genome Biol.">
        <title>Comparative genomics reveals high biological diversity and specific adaptations in the industrially and medically important fungal genus Aspergillus.</title>
        <authorList>
            <person name="de Vries R.P."/>
            <person name="Riley R."/>
            <person name="Wiebenga A."/>
            <person name="Aguilar-Osorio G."/>
            <person name="Amillis S."/>
            <person name="Uchima C.A."/>
            <person name="Anderluh G."/>
            <person name="Asadollahi M."/>
            <person name="Askin M."/>
            <person name="Barry K."/>
            <person name="Battaglia E."/>
            <person name="Bayram O."/>
            <person name="Benocci T."/>
            <person name="Braus-Stromeyer S.A."/>
            <person name="Caldana C."/>
            <person name="Canovas D."/>
            <person name="Cerqueira G.C."/>
            <person name="Chen F."/>
            <person name="Chen W."/>
            <person name="Choi C."/>
            <person name="Clum A."/>
            <person name="Dos Santos R.A."/>
            <person name="Damasio A.R."/>
            <person name="Diallinas G."/>
            <person name="Emri T."/>
            <person name="Fekete E."/>
            <person name="Flipphi M."/>
            <person name="Freyberg S."/>
            <person name="Gallo A."/>
            <person name="Gournas C."/>
            <person name="Habgood R."/>
            <person name="Hainaut M."/>
            <person name="Harispe M.L."/>
            <person name="Henrissat B."/>
            <person name="Hilden K.S."/>
            <person name="Hope R."/>
            <person name="Hossain A."/>
            <person name="Karabika E."/>
            <person name="Karaffa L."/>
            <person name="Karanyi Z."/>
            <person name="Krasevec N."/>
            <person name="Kuo A."/>
            <person name="Kusch H."/>
            <person name="LaButti K."/>
            <person name="Lagendijk E.L."/>
            <person name="Lapidus A."/>
            <person name="Levasseur A."/>
            <person name="Lindquist E."/>
            <person name="Lipzen A."/>
            <person name="Logrieco A.F."/>
            <person name="MacCabe A."/>
            <person name="Maekelae M.R."/>
            <person name="Malavazi I."/>
            <person name="Melin P."/>
            <person name="Meyer V."/>
            <person name="Mielnichuk N."/>
            <person name="Miskei M."/>
            <person name="Molnar A.P."/>
            <person name="Mule G."/>
            <person name="Ngan C.Y."/>
            <person name="Orejas M."/>
            <person name="Orosz E."/>
            <person name="Ouedraogo J.P."/>
            <person name="Overkamp K.M."/>
            <person name="Park H.-S."/>
            <person name="Perrone G."/>
            <person name="Piumi F."/>
            <person name="Punt P.J."/>
            <person name="Ram A.F."/>
            <person name="Ramon A."/>
            <person name="Rauscher S."/>
            <person name="Record E."/>
            <person name="Riano-Pachon D.M."/>
            <person name="Robert V."/>
            <person name="Roehrig J."/>
            <person name="Ruller R."/>
            <person name="Salamov A."/>
            <person name="Salih N.S."/>
            <person name="Samson R.A."/>
            <person name="Sandor E."/>
            <person name="Sanguinetti M."/>
            <person name="Schuetze T."/>
            <person name="Sepcic K."/>
            <person name="Shelest E."/>
            <person name="Sherlock G."/>
            <person name="Sophianopoulou V."/>
            <person name="Squina F.M."/>
            <person name="Sun H."/>
            <person name="Susca A."/>
            <person name="Todd R.B."/>
            <person name="Tsang A."/>
            <person name="Unkles S.E."/>
            <person name="van de Wiele N."/>
            <person name="van Rossen-Uffink D."/>
            <person name="Oliveira J.V."/>
            <person name="Vesth T.C."/>
            <person name="Visser J."/>
            <person name="Yu J.-H."/>
            <person name="Zhou M."/>
            <person name="Andersen M.R."/>
            <person name="Archer D.B."/>
            <person name="Baker S.E."/>
            <person name="Benoit I."/>
            <person name="Brakhage A.A."/>
            <person name="Braus G.H."/>
            <person name="Fischer R."/>
            <person name="Frisvad J.C."/>
            <person name="Goldman G.H."/>
            <person name="Houbraken J."/>
            <person name="Oakley B."/>
            <person name="Pocsi I."/>
            <person name="Scazzocchio C."/>
            <person name="Seiboth B."/>
            <person name="vanKuyk P.A."/>
            <person name="Wortman J."/>
            <person name="Dyer P.S."/>
            <person name="Grigoriev I.V."/>
        </authorList>
    </citation>
    <scope>NUCLEOTIDE SEQUENCE [LARGE SCALE GENOMIC DNA]</scope>
    <source>
        <strain evidence="3">CBS 506.65</strain>
    </source>
</reference>
<keyword evidence="1" id="KW-1133">Transmembrane helix</keyword>
<keyword evidence="3" id="KW-1185">Reference proteome</keyword>
<dbReference type="OrthoDB" id="6500128at2759"/>
<accession>A0A1L9SF22</accession>
<evidence type="ECO:0000313" key="2">
    <source>
        <dbReference type="EMBL" id="OJJ45769.1"/>
    </source>
</evidence>